<evidence type="ECO:0000313" key="3">
    <source>
        <dbReference type="Proteomes" id="UP000253720"/>
    </source>
</evidence>
<keyword evidence="1" id="KW-0472">Membrane</keyword>
<keyword evidence="1" id="KW-1133">Transmembrane helix</keyword>
<keyword evidence="1" id="KW-0812">Transmembrane</keyword>
<sequence length="117" mass="12631">MDFAFCLLAWAAMWVWVVKQRGAWNLFLANLLGAVSGLVVGLVVSEFYIGLFGSTRPHVPGLTSTLLEMMTTFAALVGVWMLVARRSQVEPLIARQLLAGLCGTVAGITALAFFALK</sequence>
<evidence type="ECO:0000313" key="2">
    <source>
        <dbReference type="EMBL" id="AXI63318.1"/>
    </source>
</evidence>
<gene>
    <name evidence="2" type="ORF">DLD99_23490</name>
</gene>
<feature type="transmembrane region" description="Helical" evidence="1">
    <location>
        <begin position="96"/>
        <end position="116"/>
    </location>
</feature>
<protein>
    <submittedName>
        <fullName evidence="2">Uncharacterized protein</fullName>
    </submittedName>
</protein>
<organism evidence="2 3">
    <name type="scientific">Pseudomonas kribbensis</name>
    <dbReference type="NCBI Taxonomy" id="1628086"/>
    <lineage>
        <taxon>Bacteria</taxon>
        <taxon>Pseudomonadati</taxon>
        <taxon>Pseudomonadota</taxon>
        <taxon>Gammaproteobacteria</taxon>
        <taxon>Pseudomonadales</taxon>
        <taxon>Pseudomonadaceae</taxon>
        <taxon>Pseudomonas</taxon>
    </lineage>
</organism>
<reference evidence="2 3" key="1">
    <citation type="submission" date="2018-05" db="EMBL/GenBank/DDBJ databases">
        <title>Complete genome sequence of Pseudomonas kribbensis 46-2(T).</title>
        <authorList>
            <person name="Jeong H."/>
            <person name="Lee S.-G."/>
            <person name="Rha E."/>
            <person name="Kim H."/>
        </authorList>
    </citation>
    <scope>NUCLEOTIDE SEQUENCE [LARGE SCALE GENOMIC DNA]</scope>
    <source>
        <strain evidence="2 3">46-2</strain>
    </source>
</reference>
<dbReference type="EMBL" id="CP029608">
    <property type="protein sequence ID" value="AXI63318.1"/>
    <property type="molecule type" value="Genomic_DNA"/>
</dbReference>
<dbReference type="RefSeq" id="WP_114885370.1">
    <property type="nucleotide sequence ID" value="NZ_CP029608.1"/>
</dbReference>
<dbReference type="KEGG" id="pke:DLD99_23490"/>
<dbReference type="AlphaFoldDB" id="A0A345RVK2"/>
<accession>A0A345RVK2</accession>
<evidence type="ECO:0000256" key="1">
    <source>
        <dbReference type="SAM" id="Phobius"/>
    </source>
</evidence>
<proteinExistence type="predicted"/>
<feature type="transmembrane region" description="Helical" evidence="1">
    <location>
        <begin position="65"/>
        <end position="84"/>
    </location>
</feature>
<feature type="transmembrane region" description="Helical" evidence="1">
    <location>
        <begin position="30"/>
        <end position="53"/>
    </location>
</feature>
<name>A0A345RVK2_9PSED</name>
<keyword evidence="3" id="KW-1185">Reference proteome</keyword>
<dbReference type="Proteomes" id="UP000253720">
    <property type="component" value="Chromosome"/>
</dbReference>